<reference evidence="2" key="1">
    <citation type="submission" date="2016-09" db="EMBL/GenBank/DDBJ databases">
        <authorList>
            <person name="Varghese N."/>
            <person name="Submissions S."/>
        </authorList>
    </citation>
    <scope>NUCLEOTIDE SEQUENCE [LARGE SCALE GENOMIC DNA]</scope>
    <source>
        <strain evidence="2">ANC 3699</strain>
    </source>
</reference>
<keyword evidence="2" id="KW-1185">Reference proteome</keyword>
<dbReference type="EMBL" id="FMYK01000003">
    <property type="protein sequence ID" value="SDC16784.1"/>
    <property type="molecule type" value="Genomic_DNA"/>
</dbReference>
<proteinExistence type="predicted"/>
<dbReference type="Proteomes" id="UP000242317">
    <property type="component" value="Unassembled WGS sequence"/>
</dbReference>
<dbReference type="AlphaFoldDB" id="A0A1G6JDA3"/>
<evidence type="ECO:0000313" key="2">
    <source>
        <dbReference type="Proteomes" id="UP000242317"/>
    </source>
</evidence>
<dbReference type="RefSeq" id="WP_171259075.1">
    <property type="nucleotide sequence ID" value="NZ_FMYK01000003.1"/>
</dbReference>
<name>A0A1G6JDA3_9GAMM</name>
<sequence length="58" mass="6339">MSEIYQVCGLGLSEEEIEKQVAALREAGIAYEITGGTRTVAPTYVDEEDQVFVLDEGD</sequence>
<accession>A0A1G6JDA3</accession>
<gene>
    <name evidence="1" type="ORF">SAMN05421749_103321</name>
</gene>
<protein>
    <submittedName>
        <fullName evidence="1">Uncharacterized protein</fullName>
    </submittedName>
</protein>
<organism evidence="1 2">
    <name type="scientific">Acinetobacter marinus</name>
    <dbReference type="NCBI Taxonomy" id="281375"/>
    <lineage>
        <taxon>Bacteria</taxon>
        <taxon>Pseudomonadati</taxon>
        <taxon>Pseudomonadota</taxon>
        <taxon>Gammaproteobacteria</taxon>
        <taxon>Moraxellales</taxon>
        <taxon>Moraxellaceae</taxon>
        <taxon>Acinetobacter</taxon>
    </lineage>
</organism>
<evidence type="ECO:0000313" key="1">
    <source>
        <dbReference type="EMBL" id="SDC16784.1"/>
    </source>
</evidence>